<organism evidence="1 2">
    <name type="scientific">Trinickia fusca</name>
    <dbReference type="NCBI Taxonomy" id="2419777"/>
    <lineage>
        <taxon>Bacteria</taxon>
        <taxon>Pseudomonadati</taxon>
        <taxon>Pseudomonadota</taxon>
        <taxon>Betaproteobacteria</taxon>
        <taxon>Burkholderiales</taxon>
        <taxon>Burkholderiaceae</taxon>
        <taxon>Trinickia</taxon>
    </lineage>
</organism>
<sequence>MRFDTDVQALSASLQIGDVLFIRVRARPFREISIATGSWTNHVGIIVRNSEGEIAIAESAFPRSRITSIERFVARSEYGRIAVARLKRSLEPSQQIRVSEAARRRMGIWYDTGFNLHSKRQFCSRFAREVLAEATGINVGEVESFATLLERQPGAALGFWRMWYLGCIPWERETVTPASLLNSPSLERVFDGVVRSNHGTRRHTQGGRA</sequence>
<accession>A0A494XE87</accession>
<protein>
    <submittedName>
        <fullName evidence="1">YebB family permuted papain-like enzyme</fullName>
    </submittedName>
</protein>
<gene>
    <name evidence="1" type="ORF">D7S89_12760</name>
</gene>
<evidence type="ECO:0000313" key="2">
    <source>
        <dbReference type="Proteomes" id="UP000280434"/>
    </source>
</evidence>
<dbReference type="Gene3D" id="3.90.1720.10">
    <property type="entry name" value="endopeptidase domain like (from Nostoc punctiforme)"/>
    <property type="match status" value="1"/>
</dbReference>
<dbReference type="EMBL" id="RBZV01000004">
    <property type="protein sequence ID" value="RKP48202.1"/>
    <property type="molecule type" value="Genomic_DNA"/>
</dbReference>
<dbReference type="Proteomes" id="UP000280434">
    <property type="component" value="Unassembled WGS sequence"/>
</dbReference>
<comment type="caution">
    <text evidence="1">The sequence shown here is derived from an EMBL/GenBank/DDBJ whole genome shotgun (WGS) entry which is preliminary data.</text>
</comment>
<dbReference type="InterPro" id="IPR024453">
    <property type="entry name" value="Peptidase_C92"/>
</dbReference>
<proteinExistence type="predicted"/>
<dbReference type="OrthoDB" id="6117294at2"/>
<dbReference type="NCBIfam" id="NF008547">
    <property type="entry name" value="PRK11470.1"/>
    <property type="match status" value="1"/>
</dbReference>
<dbReference type="AlphaFoldDB" id="A0A494XE87"/>
<dbReference type="SUPFAM" id="SSF54001">
    <property type="entry name" value="Cysteine proteinases"/>
    <property type="match status" value="1"/>
</dbReference>
<dbReference type="Pfam" id="PF05708">
    <property type="entry name" value="Peptidase_C92"/>
    <property type="match status" value="1"/>
</dbReference>
<dbReference type="InterPro" id="IPR038765">
    <property type="entry name" value="Papain-like_cys_pep_sf"/>
</dbReference>
<keyword evidence="2" id="KW-1185">Reference proteome</keyword>
<name>A0A494XE87_9BURK</name>
<dbReference type="RefSeq" id="WP_121278053.1">
    <property type="nucleotide sequence ID" value="NZ_RBZV01000004.1"/>
</dbReference>
<reference evidence="1 2" key="1">
    <citation type="submission" date="2018-10" db="EMBL/GenBank/DDBJ databases">
        <title>Paraburkholderia sp. 7MK8-2, isolated from soil.</title>
        <authorList>
            <person name="Gao Z.-H."/>
            <person name="Qiu L.-H."/>
        </authorList>
    </citation>
    <scope>NUCLEOTIDE SEQUENCE [LARGE SCALE GENOMIC DNA]</scope>
    <source>
        <strain evidence="1 2">7MK8-2</strain>
    </source>
</reference>
<evidence type="ECO:0000313" key="1">
    <source>
        <dbReference type="EMBL" id="RKP48202.1"/>
    </source>
</evidence>